<dbReference type="InterPro" id="IPR021410">
    <property type="entry name" value="FAF"/>
</dbReference>
<organism evidence="4 5">
    <name type="scientific">Carnegiea gigantea</name>
    <dbReference type="NCBI Taxonomy" id="171969"/>
    <lineage>
        <taxon>Eukaryota</taxon>
        <taxon>Viridiplantae</taxon>
        <taxon>Streptophyta</taxon>
        <taxon>Embryophyta</taxon>
        <taxon>Tracheophyta</taxon>
        <taxon>Spermatophyta</taxon>
        <taxon>Magnoliopsida</taxon>
        <taxon>eudicotyledons</taxon>
        <taxon>Gunneridae</taxon>
        <taxon>Pentapetalae</taxon>
        <taxon>Caryophyllales</taxon>
        <taxon>Cactineae</taxon>
        <taxon>Cactaceae</taxon>
        <taxon>Cactoideae</taxon>
        <taxon>Echinocereeae</taxon>
        <taxon>Carnegiea</taxon>
    </lineage>
</organism>
<evidence type="ECO:0000313" key="4">
    <source>
        <dbReference type="EMBL" id="KAJ8446151.1"/>
    </source>
</evidence>
<sequence>MSSSGCFYKMINEADVPPKLPNSLSSLRRTLSADLSPAHINSSSFMKRAQSSDHLDHVFGEAQDHHDQKEVDDHRLNIQEKKGAFEDIWSSILSTKNNESGSGSNPPYVHPFVRRSASSLSEKSLQVCTESLGSETGSDGFGSEEFHPDAVEPEPQVQVQVQVQVPKFVGNYNYNECESEANKEYSSYMRRAPPSPIPTKKSMVRSASFPPPLPSLSQSHHMRSHRRDGRLLIGSKKWEARNFNATVINEVAAEDEAAPPLLPPLNTSTTTALNAYEYYWRRSSTAAVVVKDENGNYNKWVLGRSGNKITAQAQTEAQAQRNVVMKEVVVGTEYENLIPFLRGCKAKEPRRSLLFLEPYCIATS</sequence>
<feature type="region of interest" description="Disordered" evidence="2">
    <location>
        <begin position="186"/>
        <end position="226"/>
    </location>
</feature>
<comment type="similarity">
    <text evidence="1">Belongs to the fantastic four family.</text>
</comment>
<comment type="caution">
    <text evidence="4">The sequence shown here is derived from an EMBL/GenBank/DDBJ whole genome shotgun (WGS) entry which is preliminary data.</text>
</comment>
<accession>A0A9Q1KNU4</accession>
<gene>
    <name evidence="4" type="ORF">Cgig2_015922</name>
</gene>
<dbReference type="InterPro" id="IPR046431">
    <property type="entry name" value="FAF_dom"/>
</dbReference>
<evidence type="ECO:0000313" key="5">
    <source>
        <dbReference type="Proteomes" id="UP001153076"/>
    </source>
</evidence>
<evidence type="ECO:0000256" key="1">
    <source>
        <dbReference type="ARBA" id="ARBA00008690"/>
    </source>
</evidence>
<dbReference type="Proteomes" id="UP001153076">
    <property type="component" value="Unassembled WGS sequence"/>
</dbReference>
<name>A0A9Q1KNU4_9CARY</name>
<dbReference type="PANTHER" id="PTHR33155:SF3">
    <property type="entry name" value="PROTEIN FAF-LIKE, CHLOROPLASTIC"/>
    <property type="match status" value="1"/>
</dbReference>
<dbReference type="OrthoDB" id="1303570at2759"/>
<proteinExistence type="inferred from homology"/>
<evidence type="ECO:0000256" key="2">
    <source>
        <dbReference type="SAM" id="MobiDB-lite"/>
    </source>
</evidence>
<keyword evidence="5" id="KW-1185">Reference proteome</keyword>
<reference evidence="4" key="1">
    <citation type="submission" date="2022-04" db="EMBL/GenBank/DDBJ databases">
        <title>Carnegiea gigantea Genome sequencing and assembly v2.</title>
        <authorList>
            <person name="Copetti D."/>
            <person name="Sanderson M.J."/>
            <person name="Burquez A."/>
            <person name="Wojciechowski M.F."/>
        </authorList>
    </citation>
    <scope>NUCLEOTIDE SEQUENCE</scope>
    <source>
        <strain evidence="4">SGP5-SGP5p</strain>
        <tissue evidence="4">Aerial part</tissue>
    </source>
</reference>
<dbReference type="Pfam" id="PF11250">
    <property type="entry name" value="FAF"/>
    <property type="match status" value="1"/>
</dbReference>
<feature type="domain" description="FAF" evidence="3">
    <location>
        <begin position="208"/>
        <end position="239"/>
    </location>
</feature>
<dbReference type="AlphaFoldDB" id="A0A9Q1KNU4"/>
<protein>
    <recommendedName>
        <fullName evidence="3">FAF domain-containing protein</fullName>
    </recommendedName>
</protein>
<dbReference type="PANTHER" id="PTHR33155">
    <property type="entry name" value="FANTASTIC FOUR-LIKE PROTEIN (DUF3049)"/>
    <property type="match status" value="1"/>
</dbReference>
<evidence type="ECO:0000259" key="3">
    <source>
        <dbReference type="Pfam" id="PF11250"/>
    </source>
</evidence>
<dbReference type="EMBL" id="JAKOGI010000058">
    <property type="protein sequence ID" value="KAJ8446151.1"/>
    <property type="molecule type" value="Genomic_DNA"/>
</dbReference>